<reference evidence="2 3" key="1">
    <citation type="submission" date="2020-11" db="EMBL/GenBank/DDBJ databases">
        <title>Complete and Circularized Genome Assembly of a human isolate of Vibrio navarrensis biotype pommerensis with MiSeq and MinION Sequence Data.</title>
        <authorList>
            <person name="Schwartz K."/>
            <person name="Borowiak M."/>
            <person name="Deneke C."/>
            <person name="Balau V."/>
            <person name="Metelmann C."/>
            <person name="Strauch E."/>
        </authorList>
    </citation>
    <scope>NUCLEOTIDE SEQUENCE [LARGE SCALE GENOMIC DNA]</scope>
    <source>
        <strain evidence="2 3">20-VB00237</strain>
    </source>
</reference>
<keyword evidence="1" id="KW-1133">Transmembrane helix</keyword>
<protein>
    <submittedName>
        <fullName evidence="2">AtpZ/AtpI family protein</fullName>
    </submittedName>
</protein>
<feature type="transmembrane region" description="Helical" evidence="1">
    <location>
        <begin position="38"/>
        <end position="64"/>
    </location>
</feature>
<dbReference type="NCBIfam" id="TIGR02230">
    <property type="entry name" value="ATPase_gene1"/>
    <property type="match status" value="1"/>
</dbReference>
<organism evidence="2 3">
    <name type="scientific">Vibrio navarrensis</name>
    <dbReference type="NCBI Taxonomy" id="29495"/>
    <lineage>
        <taxon>Bacteria</taxon>
        <taxon>Pseudomonadati</taxon>
        <taxon>Pseudomonadota</taxon>
        <taxon>Gammaproteobacteria</taxon>
        <taxon>Vibrionales</taxon>
        <taxon>Vibrionaceae</taxon>
        <taxon>Vibrio</taxon>
    </lineage>
</organism>
<sequence length="123" mass="13944">MKKGHKNTPPNSSYDDAKLVQKLAEKVWRRRKARSSTLGVWFGLGMMGLIGWSIAVPTILGAVLGLWLDQHYPSHYTWALALIIAGLTIGCLNAWHWIALENQSMHDDQKEEEEKEKDNDSTQ</sequence>
<dbReference type="Proteomes" id="UP000594435">
    <property type="component" value="Chromosome 2"/>
</dbReference>
<accession>A0AAJ4LWR7</accession>
<evidence type="ECO:0000313" key="2">
    <source>
        <dbReference type="EMBL" id="QPL56422.1"/>
    </source>
</evidence>
<feature type="transmembrane region" description="Helical" evidence="1">
    <location>
        <begin position="76"/>
        <end position="100"/>
    </location>
</feature>
<name>A0AAJ4LWR7_9VIBR</name>
<gene>
    <name evidence="2" type="ORF">I3X05_18665</name>
</gene>
<keyword evidence="1" id="KW-0812">Transmembrane</keyword>
<proteinExistence type="predicted"/>
<dbReference type="EMBL" id="CP065218">
    <property type="protein sequence ID" value="QPL56422.1"/>
    <property type="molecule type" value="Genomic_DNA"/>
</dbReference>
<dbReference type="AlphaFoldDB" id="A0AAJ4LWR7"/>
<dbReference type="Pfam" id="PF09527">
    <property type="entry name" value="ATPase_gene1"/>
    <property type="match status" value="1"/>
</dbReference>
<dbReference type="InterPro" id="IPR032820">
    <property type="entry name" value="ATPase_put"/>
</dbReference>
<dbReference type="InterPro" id="IPR011744">
    <property type="entry name" value="ATPase_gene1"/>
</dbReference>
<evidence type="ECO:0000313" key="3">
    <source>
        <dbReference type="Proteomes" id="UP000594435"/>
    </source>
</evidence>
<evidence type="ECO:0000256" key="1">
    <source>
        <dbReference type="SAM" id="Phobius"/>
    </source>
</evidence>
<keyword evidence="1" id="KW-0472">Membrane</keyword>